<dbReference type="Gene3D" id="2.60.40.10">
    <property type="entry name" value="Immunoglobulins"/>
    <property type="match status" value="2"/>
</dbReference>
<dbReference type="Proteomes" id="UP000694843">
    <property type="component" value="Unplaced"/>
</dbReference>
<dbReference type="InterPro" id="IPR013106">
    <property type="entry name" value="Ig_V-set"/>
</dbReference>
<dbReference type="InterPro" id="IPR007110">
    <property type="entry name" value="Ig-like_dom"/>
</dbReference>
<evidence type="ECO:0000256" key="1">
    <source>
        <dbReference type="SAM" id="SignalP"/>
    </source>
</evidence>
<accession>A0A979FS28</accession>
<protein>
    <submittedName>
        <fullName evidence="4">Uncharacterized protein LOC108682716 isoform X1</fullName>
    </submittedName>
</protein>
<feature type="signal peptide" evidence="1">
    <location>
        <begin position="1"/>
        <end position="28"/>
    </location>
</feature>
<dbReference type="InterPro" id="IPR036179">
    <property type="entry name" value="Ig-like_dom_sf"/>
</dbReference>
<name>A0A979FS28_HYAAZ</name>
<feature type="domain" description="Ig-like" evidence="2">
    <location>
        <begin position="139"/>
        <end position="246"/>
    </location>
</feature>
<feature type="chain" id="PRO_5036942064" evidence="1">
    <location>
        <begin position="29"/>
        <end position="375"/>
    </location>
</feature>
<dbReference type="FunFam" id="2.60.40.10:FF:000437">
    <property type="entry name" value="Beat-IIIc, isoform A"/>
    <property type="match status" value="1"/>
</dbReference>
<dbReference type="RefSeq" id="XP_047739961.1">
    <property type="nucleotide sequence ID" value="XM_047884005.1"/>
</dbReference>
<dbReference type="GeneID" id="108682716"/>
<gene>
    <name evidence="4" type="primary">LOC108682716</name>
</gene>
<evidence type="ECO:0000313" key="4">
    <source>
        <dbReference type="RefSeq" id="XP_047739961.1"/>
    </source>
</evidence>
<dbReference type="PROSITE" id="PS50835">
    <property type="entry name" value="IG_LIKE"/>
    <property type="match status" value="2"/>
</dbReference>
<keyword evidence="3" id="KW-1185">Reference proteome</keyword>
<reference evidence="4" key="1">
    <citation type="submission" date="2025-08" db="UniProtKB">
        <authorList>
            <consortium name="RefSeq"/>
        </authorList>
    </citation>
    <scope>IDENTIFICATION</scope>
    <source>
        <tissue evidence="4">Whole organism</tissue>
    </source>
</reference>
<evidence type="ECO:0000313" key="3">
    <source>
        <dbReference type="Proteomes" id="UP000694843"/>
    </source>
</evidence>
<keyword evidence="1" id="KW-0732">Signal</keyword>
<proteinExistence type="predicted"/>
<feature type="domain" description="Ig-like" evidence="2">
    <location>
        <begin position="24"/>
        <end position="127"/>
    </location>
</feature>
<dbReference type="Pfam" id="PF07686">
    <property type="entry name" value="V-set"/>
    <property type="match status" value="1"/>
</dbReference>
<dbReference type="InterPro" id="IPR013783">
    <property type="entry name" value="Ig-like_fold"/>
</dbReference>
<sequence length="375" mass="41747">MGSLPTGSLRRLQLLLFFLLVGYPEASSLLVEVKVPRYRTCDSEARLSCHYSLEGETLYSLKWYKGDSQFYQYIPGNPQPKTYFKVPGVNVDESQSTEGEVLLAGLQVASSGAYRCEVITEAPTFVTKFGEGNMTVIDPPLTAPTLKGANSAYRLGDLINVTCSSDPSTPPVTLHWAINDRPVQMNPHMLQQLTTSSLQSDNLRHRSRLGLMFRAAARHFVRGTMRLKCTASIGSVYSRSQETTVIEASFLERSQAEESRGYPFFFFSGASSTWGQSCQLAIVSTLFLTLVKSWLWDESIYAKEETARHRQPGSKLPQAPNAPLCRVRSHSECHLSQINETRNMGLLPRGKNPSVATKFETPAGTNSERQHPIRI</sequence>
<organism evidence="3 4">
    <name type="scientific">Hyalella azteca</name>
    <name type="common">Amphipod</name>
    <dbReference type="NCBI Taxonomy" id="294128"/>
    <lineage>
        <taxon>Eukaryota</taxon>
        <taxon>Metazoa</taxon>
        <taxon>Ecdysozoa</taxon>
        <taxon>Arthropoda</taxon>
        <taxon>Crustacea</taxon>
        <taxon>Multicrustacea</taxon>
        <taxon>Malacostraca</taxon>
        <taxon>Eumalacostraca</taxon>
        <taxon>Peracarida</taxon>
        <taxon>Amphipoda</taxon>
        <taxon>Senticaudata</taxon>
        <taxon>Talitrida</taxon>
        <taxon>Talitroidea</taxon>
        <taxon>Hyalellidae</taxon>
        <taxon>Hyalella</taxon>
    </lineage>
</organism>
<dbReference type="AlphaFoldDB" id="A0A979FS28"/>
<dbReference type="SUPFAM" id="SSF48726">
    <property type="entry name" value="Immunoglobulin"/>
    <property type="match status" value="1"/>
</dbReference>
<evidence type="ECO:0000259" key="2">
    <source>
        <dbReference type="PROSITE" id="PS50835"/>
    </source>
</evidence>
<dbReference type="PANTHER" id="PTHR21261">
    <property type="entry name" value="BEAT PROTEIN"/>
    <property type="match status" value="1"/>
</dbReference>
<dbReference type="OrthoDB" id="6366504at2759"/>
<dbReference type="PANTHER" id="PTHR21261:SF15">
    <property type="entry name" value="BEATEN PATH IIIA, ISOFORM D-RELATED"/>
    <property type="match status" value="1"/>
</dbReference>